<dbReference type="EC" id="1.13.11.-" evidence="14"/>
<evidence type="ECO:0000259" key="16">
    <source>
        <dbReference type="PROSITE" id="PS50095"/>
    </source>
</evidence>
<dbReference type="InterPro" id="IPR000907">
    <property type="entry name" value="LipOase"/>
</dbReference>
<comment type="cofactor">
    <cofactor evidence="1 13">
        <name>Fe cation</name>
        <dbReference type="ChEBI" id="CHEBI:24875"/>
    </cofactor>
</comment>
<dbReference type="PROSITE" id="PS00081">
    <property type="entry name" value="LIPOXYGENASE_2"/>
    <property type="match status" value="1"/>
</dbReference>
<comment type="caution">
    <text evidence="18">The sequence shown here is derived from an EMBL/GenBank/DDBJ whole genome shotgun (WGS) entry which is preliminary data.</text>
</comment>
<feature type="domain" description="PLAT" evidence="16">
    <location>
        <begin position="97"/>
        <end position="219"/>
    </location>
</feature>
<dbReference type="InterPro" id="IPR001024">
    <property type="entry name" value="PLAT/LH2_dom"/>
</dbReference>
<evidence type="ECO:0000256" key="6">
    <source>
        <dbReference type="ARBA" id="ARBA00022832"/>
    </source>
</evidence>
<dbReference type="GO" id="GO:0016702">
    <property type="term" value="F:oxidoreductase activity, acting on single donors with incorporation of molecular oxygen, incorporation of two atoms of oxygen"/>
    <property type="evidence" value="ECO:0007669"/>
    <property type="project" value="InterPro"/>
</dbReference>
<evidence type="ECO:0000256" key="12">
    <source>
        <dbReference type="PROSITE-ProRule" id="PRU00152"/>
    </source>
</evidence>
<dbReference type="UniPathway" id="UPA00382"/>
<keyword evidence="4 13" id="KW-0479">Metal-binding</keyword>
<keyword evidence="3 14" id="KW-0444">Lipid biosynthesis</keyword>
<dbReference type="PANTHER" id="PTHR11771">
    <property type="entry name" value="LIPOXYGENASE"/>
    <property type="match status" value="1"/>
</dbReference>
<proteinExistence type="inferred from homology"/>
<dbReference type="Gene3D" id="4.10.375.10">
    <property type="entry name" value="Lipoxygenase-1, Domain 2"/>
    <property type="match status" value="1"/>
</dbReference>
<dbReference type="Gene3D" id="4.10.372.10">
    <property type="entry name" value="Lipoxygenase-1, Domain 3"/>
    <property type="match status" value="1"/>
</dbReference>
<dbReference type="GO" id="GO:0046872">
    <property type="term" value="F:metal ion binding"/>
    <property type="evidence" value="ECO:0007669"/>
    <property type="project" value="UniProtKB-UniRule"/>
</dbReference>
<evidence type="ECO:0000313" key="18">
    <source>
        <dbReference type="EMBL" id="RLM74388.1"/>
    </source>
</evidence>
<keyword evidence="11 14" id="KW-0275">Fatty acid biosynthesis</keyword>
<evidence type="ECO:0000256" key="1">
    <source>
        <dbReference type="ARBA" id="ARBA00001962"/>
    </source>
</evidence>
<dbReference type="PROSITE" id="PS51393">
    <property type="entry name" value="LIPOXYGENASE_3"/>
    <property type="match status" value="1"/>
</dbReference>
<dbReference type="GO" id="GO:0034440">
    <property type="term" value="P:lipid oxidation"/>
    <property type="evidence" value="ECO:0007669"/>
    <property type="project" value="InterPro"/>
</dbReference>
<dbReference type="EMBL" id="PQIB02000013">
    <property type="protein sequence ID" value="RLM74388.1"/>
    <property type="molecule type" value="Genomic_DNA"/>
</dbReference>
<keyword evidence="8 13" id="KW-0560">Oxidoreductase</keyword>
<keyword evidence="7 13" id="KW-0223">Dioxygenase</keyword>
<sequence>MAPPAMEMLGRSFFPGPAGAAGRERGGGPCFAAVGREGRRRGSMRSAAPVGALAERVVVTPAPAERAGAAPPEEPPHPQSVAARAVVTVRRRRKEDAKRRVAEQLDAYADRVGRSVLLELVSTETDPRKGGPKKSKGSALVGWFEKKDVKAARVVYTADFTVDASFGEPGAVTVLNRHQREFFVESIVVEGFPSGPAHFTCNSWVQPTRVDRRPRVFFTNKPYLPDETPPGLQELRRQELSDLRGEGAADADGERRLTDRVWEYDVYNDLGNPDKGAEFARPVLGGEQLPYPRRMRTGRPKTVTGKPPLSLSPAFSYPSNKFRDDDRAESRVEYPEPIYVSRDEEFEEGKNEMLSEGALKALLHNFMPLLVSSVSPDIRDFAGFHDVDNLFKEGLRLKQALQDQLFQKIPFVRKIQENSEGLLRYDTPDIIKKDKFAWLRDDEFARQALAGINPVNIERLQAFPPVSKLDPAVYGPPESAITEEHIIGQLDGMSVRQALEDNRLYMLDYHDIFLPFLDRINTQDGRKAYGTRTLFFLTAAGTLKPIAIELCLPPMTDGCKRAKRVFTPPADATSNWLWQLAKAHVCSNDAGVHQLVNHWLRTHACMEPFIIAAHRQLSAMHPIFKLLKPHMRYTLKINALARQILINGDGVIESGFTPGRYCMEMSAFAYRELWRIDQEGLPADLIRRGMAVEDPTQPHGLRLLIEDYPYATDGLLLWSAITRWCDAYVAMYYQSDESVQGDAELQAWYGEAVRTGHADKRDAPWWPRLLAPADLASLLTTLVWLTSAQHAALNFGQYPLGGYIPNRPPLMRRLVPAEGDPEAIEP</sequence>
<dbReference type="InterPro" id="IPR027433">
    <property type="entry name" value="Lipoxygenase_dom_3"/>
</dbReference>
<evidence type="ECO:0000256" key="11">
    <source>
        <dbReference type="ARBA" id="ARBA00023160"/>
    </source>
</evidence>
<comment type="function">
    <text evidence="14">Plant lipoxygenase may be involved in a number of diverse aspects of plant physiology including growth and development, pest resistance, and senescence or responses to wounding.</text>
</comment>
<dbReference type="FunFam" id="3.10.450.60:FF:000002">
    <property type="entry name" value="Lipoxygenase"/>
    <property type="match status" value="1"/>
</dbReference>
<evidence type="ECO:0000259" key="17">
    <source>
        <dbReference type="PROSITE" id="PS51393"/>
    </source>
</evidence>
<dbReference type="PROSITE" id="PS50095">
    <property type="entry name" value="PLAT"/>
    <property type="match status" value="1"/>
</dbReference>
<comment type="pathway">
    <text evidence="14">Lipid metabolism; oxylipin biosynthesis.</text>
</comment>
<dbReference type="InterPro" id="IPR042057">
    <property type="entry name" value="Lipoxy_PLAT/LH2"/>
</dbReference>
<feature type="domain" description="Lipoxygenase" evidence="17">
    <location>
        <begin position="222"/>
        <end position="826"/>
    </location>
</feature>
<evidence type="ECO:0000256" key="7">
    <source>
        <dbReference type="ARBA" id="ARBA00022964"/>
    </source>
</evidence>
<dbReference type="Proteomes" id="UP000275267">
    <property type="component" value="Unassembled WGS sequence"/>
</dbReference>
<dbReference type="GO" id="GO:0006633">
    <property type="term" value="P:fatty acid biosynthetic process"/>
    <property type="evidence" value="ECO:0007669"/>
    <property type="project" value="UniProtKB-KW"/>
</dbReference>
<dbReference type="Gene3D" id="3.10.450.60">
    <property type="match status" value="1"/>
</dbReference>
<accession>A0A3L6Q978</accession>
<evidence type="ECO:0000256" key="5">
    <source>
        <dbReference type="ARBA" id="ARBA00022767"/>
    </source>
</evidence>
<dbReference type="InterPro" id="IPR001246">
    <property type="entry name" value="LipOase_plant"/>
</dbReference>
<dbReference type="Gene3D" id="1.20.245.10">
    <property type="entry name" value="Lipoxygenase-1, Domain 5"/>
    <property type="match status" value="1"/>
</dbReference>
<dbReference type="InterPro" id="IPR020834">
    <property type="entry name" value="LipOase_CS"/>
</dbReference>
<evidence type="ECO:0000256" key="4">
    <source>
        <dbReference type="ARBA" id="ARBA00022723"/>
    </source>
</evidence>
<dbReference type="InterPro" id="IPR013819">
    <property type="entry name" value="LipOase_C"/>
</dbReference>
<dbReference type="InterPro" id="IPR036226">
    <property type="entry name" value="LipOase_C_sf"/>
</dbReference>
<dbReference type="Pfam" id="PF00305">
    <property type="entry name" value="Lipoxygenase"/>
    <property type="match status" value="1"/>
</dbReference>
<dbReference type="PRINTS" id="PR00468">
    <property type="entry name" value="PLTLPOXGNASE"/>
</dbReference>
<dbReference type="SUPFAM" id="SSF49723">
    <property type="entry name" value="Lipase/lipooxygenase domain (PLAT/LH2 domain)"/>
    <property type="match status" value="1"/>
</dbReference>
<feature type="region of interest" description="Disordered" evidence="15">
    <location>
        <begin position="288"/>
        <end position="328"/>
    </location>
</feature>
<keyword evidence="19" id="KW-1185">Reference proteome</keyword>
<comment type="caution">
    <text evidence="12">Lacks conserved residue(s) required for the propagation of feature annotation.</text>
</comment>
<dbReference type="CDD" id="cd01751">
    <property type="entry name" value="PLAT_LH2"/>
    <property type="match status" value="1"/>
</dbReference>
<evidence type="ECO:0000256" key="15">
    <source>
        <dbReference type="SAM" id="MobiDB-lite"/>
    </source>
</evidence>
<evidence type="ECO:0000256" key="14">
    <source>
        <dbReference type="RuleBase" id="RU003975"/>
    </source>
</evidence>
<dbReference type="InterPro" id="IPR036392">
    <property type="entry name" value="PLAT/LH2_dom_sf"/>
</dbReference>
<dbReference type="OrthoDB" id="407298at2759"/>
<gene>
    <name evidence="18" type="ORF">C2845_PM15G09740</name>
</gene>
<dbReference type="Gene3D" id="2.60.60.20">
    <property type="entry name" value="PLAT/LH2 domain"/>
    <property type="match status" value="1"/>
</dbReference>
<name>A0A3L6Q978_PANMI</name>
<dbReference type="SMART" id="SM00308">
    <property type="entry name" value="LH2"/>
    <property type="match status" value="1"/>
</dbReference>
<comment type="similarity">
    <text evidence="2 13">Belongs to the lipoxygenase family.</text>
</comment>
<dbReference type="Pfam" id="PF01477">
    <property type="entry name" value="PLAT"/>
    <property type="match status" value="1"/>
</dbReference>
<dbReference type="PROSITE" id="PS00711">
    <property type="entry name" value="LIPOXYGENASE_1"/>
    <property type="match status" value="1"/>
</dbReference>
<evidence type="ECO:0000313" key="19">
    <source>
        <dbReference type="Proteomes" id="UP000275267"/>
    </source>
</evidence>
<evidence type="ECO:0000256" key="13">
    <source>
        <dbReference type="RuleBase" id="RU003974"/>
    </source>
</evidence>
<evidence type="ECO:0000256" key="2">
    <source>
        <dbReference type="ARBA" id="ARBA00009419"/>
    </source>
</evidence>
<keyword evidence="10" id="KW-0443">Lipid metabolism</keyword>
<keyword evidence="5 14" id="KW-0925">Oxylipin biosynthesis</keyword>
<evidence type="ECO:0000256" key="9">
    <source>
        <dbReference type="ARBA" id="ARBA00023004"/>
    </source>
</evidence>
<protein>
    <recommendedName>
        <fullName evidence="14">Lipoxygenase</fullName>
        <ecNumber evidence="14">1.13.11.-</ecNumber>
    </recommendedName>
</protein>
<dbReference type="GO" id="GO:0031408">
    <property type="term" value="P:oxylipin biosynthetic process"/>
    <property type="evidence" value="ECO:0007669"/>
    <property type="project" value="UniProtKB-UniRule"/>
</dbReference>
<organism evidence="18 19">
    <name type="scientific">Panicum miliaceum</name>
    <name type="common">Proso millet</name>
    <name type="synonym">Broomcorn millet</name>
    <dbReference type="NCBI Taxonomy" id="4540"/>
    <lineage>
        <taxon>Eukaryota</taxon>
        <taxon>Viridiplantae</taxon>
        <taxon>Streptophyta</taxon>
        <taxon>Embryophyta</taxon>
        <taxon>Tracheophyta</taxon>
        <taxon>Spermatophyta</taxon>
        <taxon>Magnoliopsida</taxon>
        <taxon>Liliopsida</taxon>
        <taxon>Poales</taxon>
        <taxon>Poaceae</taxon>
        <taxon>PACMAD clade</taxon>
        <taxon>Panicoideae</taxon>
        <taxon>Panicodae</taxon>
        <taxon>Paniceae</taxon>
        <taxon>Panicinae</taxon>
        <taxon>Panicum</taxon>
        <taxon>Panicum sect. Panicum</taxon>
    </lineage>
</organism>
<evidence type="ECO:0000256" key="3">
    <source>
        <dbReference type="ARBA" id="ARBA00022516"/>
    </source>
</evidence>
<reference evidence="19" key="1">
    <citation type="journal article" date="2019" name="Nat. Commun.">
        <title>The genome of broomcorn millet.</title>
        <authorList>
            <person name="Zou C."/>
            <person name="Miki D."/>
            <person name="Li D."/>
            <person name="Tang Q."/>
            <person name="Xiao L."/>
            <person name="Rajput S."/>
            <person name="Deng P."/>
            <person name="Jia W."/>
            <person name="Huang R."/>
            <person name="Zhang M."/>
            <person name="Sun Y."/>
            <person name="Hu J."/>
            <person name="Fu X."/>
            <person name="Schnable P.S."/>
            <person name="Li F."/>
            <person name="Zhang H."/>
            <person name="Feng B."/>
            <person name="Zhu X."/>
            <person name="Liu R."/>
            <person name="Schnable J.C."/>
            <person name="Zhu J.-K."/>
            <person name="Zhang H."/>
        </authorList>
    </citation>
    <scope>NUCLEOTIDE SEQUENCE [LARGE SCALE GENOMIC DNA]</scope>
</reference>
<dbReference type="InterPro" id="IPR020833">
    <property type="entry name" value="LipOase_Fe_BS"/>
</dbReference>
<keyword evidence="9 13" id="KW-0408">Iron</keyword>
<keyword evidence="6" id="KW-0276">Fatty acid metabolism</keyword>
<evidence type="ECO:0000256" key="10">
    <source>
        <dbReference type="ARBA" id="ARBA00023098"/>
    </source>
</evidence>
<dbReference type="PRINTS" id="PR00087">
    <property type="entry name" value="LIPOXYGENASE"/>
</dbReference>
<evidence type="ECO:0000256" key="8">
    <source>
        <dbReference type="ARBA" id="ARBA00023002"/>
    </source>
</evidence>
<dbReference type="STRING" id="4540.A0A3L6Q978"/>
<dbReference type="AlphaFoldDB" id="A0A3L6Q978"/>
<feature type="region of interest" description="Disordered" evidence="15">
    <location>
        <begin position="64"/>
        <end position="83"/>
    </location>
</feature>
<dbReference type="SUPFAM" id="SSF48484">
    <property type="entry name" value="Lipoxigenase"/>
    <property type="match status" value="1"/>
</dbReference>